<keyword evidence="8" id="KW-1185">Reference proteome</keyword>
<dbReference type="Proteomes" id="UP000270296">
    <property type="component" value="Unassembled WGS sequence"/>
</dbReference>
<evidence type="ECO:0000259" key="6">
    <source>
        <dbReference type="PROSITE" id="PS50262"/>
    </source>
</evidence>
<dbReference type="GO" id="GO:0016020">
    <property type="term" value="C:membrane"/>
    <property type="evidence" value="ECO:0007669"/>
    <property type="project" value="UniProtKB-SubCell"/>
</dbReference>
<keyword evidence="2 5" id="KW-0812">Transmembrane</keyword>
<dbReference type="AlphaFoldDB" id="A0A183IJY2"/>
<evidence type="ECO:0000313" key="8">
    <source>
        <dbReference type="Proteomes" id="UP000270296"/>
    </source>
</evidence>
<keyword evidence="4 5" id="KW-0472">Membrane</keyword>
<sequence>MSLRHCILWYCLAIVFHPICIDMEIVMSLDRFVAISHPLLYRRCNRKFCLALLVVISVLHGVTDLLCRILLSHHSAKIPICLLFYTGPEEVIDAANGLFYIAAIVVLILNLYVIFLALRQRRRVRQQQDGSGSANRQSWDIRIARTLTFCIASDTITRVICQILRQYARHSNDAVRRRNLGLSAELLDFSALATFVILTVRSSNLRNVMLKPLKSVKMFVIEIVQ</sequence>
<feature type="transmembrane region" description="Helical" evidence="5">
    <location>
        <begin position="48"/>
        <end position="71"/>
    </location>
</feature>
<evidence type="ECO:0000256" key="1">
    <source>
        <dbReference type="ARBA" id="ARBA00004370"/>
    </source>
</evidence>
<evidence type="ECO:0000256" key="3">
    <source>
        <dbReference type="ARBA" id="ARBA00022989"/>
    </source>
</evidence>
<feature type="domain" description="G-protein coupled receptors family 1 profile" evidence="6">
    <location>
        <begin position="1"/>
        <end position="225"/>
    </location>
</feature>
<dbReference type="WBParaSite" id="SBAD_0000410401-mRNA-1">
    <property type="protein sequence ID" value="SBAD_0000410401-mRNA-1"/>
    <property type="gene ID" value="SBAD_0000410401"/>
</dbReference>
<reference evidence="9" key="1">
    <citation type="submission" date="2016-06" db="UniProtKB">
        <authorList>
            <consortium name="WormBaseParasite"/>
        </authorList>
    </citation>
    <scope>IDENTIFICATION</scope>
</reference>
<keyword evidence="3 5" id="KW-1133">Transmembrane helix</keyword>
<proteinExistence type="predicted"/>
<dbReference type="PROSITE" id="PS50262">
    <property type="entry name" value="G_PROTEIN_RECEP_F1_2"/>
    <property type="match status" value="1"/>
</dbReference>
<dbReference type="Gene3D" id="1.20.1070.10">
    <property type="entry name" value="Rhodopsin 7-helix transmembrane proteins"/>
    <property type="match status" value="1"/>
</dbReference>
<reference evidence="7 8" key="2">
    <citation type="submission" date="2018-11" db="EMBL/GenBank/DDBJ databases">
        <authorList>
            <consortium name="Pathogen Informatics"/>
        </authorList>
    </citation>
    <scope>NUCLEOTIDE SEQUENCE [LARGE SCALE GENOMIC DNA]</scope>
</reference>
<evidence type="ECO:0000313" key="7">
    <source>
        <dbReference type="EMBL" id="VDP02813.1"/>
    </source>
</evidence>
<evidence type="ECO:0000256" key="4">
    <source>
        <dbReference type="ARBA" id="ARBA00023136"/>
    </source>
</evidence>
<dbReference type="Pfam" id="PF00001">
    <property type="entry name" value="7tm_1"/>
    <property type="match status" value="1"/>
</dbReference>
<gene>
    <name evidence="7" type="ORF">SBAD_LOCUS3928</name>
</gene>
<evidence type="ECO:0000313" key="9">
    <source>
        <dbReference type="WBParaSite" id="SBAD_0000410401-mRNA-1"/>
    </source>
</evidence>
<evidence type="ECO:0000256" key="2">
    <source>
        <dbReference type="ARBA" id="ARBA00022692"/>
    </source>
</evidence>
<organism evidence="9">
    <name type="scientific">Soboliphyme baturini</name>
    <dbReference type="NCBI Taxonomy" id="241478"/>
    <lineage>
        <taxon>Eukaryota</taxon>
        <taxon>Metazoa</taxon>
        <taxon>Ecdysozoa</taxon>
        <taxon>Nematoda</taxon>
        <taxon>Enoplea</taxon>
        <taxon>Dorylaimia</taxon>
        <taxon>Dioctophymatida</taxon>
        <taxon>Dioctophymatoidea</taxon>
        <taxon>Soboliphymatidae</taxon>
        <taxon>Soboliphyme</taxon>
    </lineage>
</organism>
<dbReference type="GO" id="GO:0004930">
    <property type="term" value="F:G protein-coupled receptor activity"/>
    <property type="evidence" value="ECO:0007669"/>
    <property type="project" value="InterPro"/>
</dbReference>
<evidence type="ECO:0000256" key="5">
    <source>
        <dbReference type="SAM" id="Phobius"/>
    </source>
</evidence>
<feature type="transmembrane region" description="Helical" evidence="5">
    <location>
        <begin position="98"/>
        <end position="118"/>
    </location>
</feature>
<dbReference type="SUPFAM" id="SSF81321">
    <property type="entry name" value="Family A G protein-coupled receptor-like"/>
    <property type="match status" value="1"/>
</dbReference>
<dbReference type="InterPro" id="IPR017452">
    <property type="entry name" value="GPCR_Rhodpsn_7TM"/>
</dbReference>
<comment type="subcellular location">
    <subcellularLocation>
        <location evidence="1">Membrane</location>
    </subcellularLocation>
</comment>
<name>A0A183IJY2_9BILA</name>
<protein>
    <submittedName>
        <fullName evidence="9">G_PROTEIN_RECEP_F1_2 domain-containing protein</fullName>
    </submittedName>
</protein>
<dbReference type="InterPro" id="IPR000276">
    <property type="entry name" value="GPCR_Rhodpsn"/>
</dbReference>
<dbReference type="EMBL" id="UZAM01008026">
    <property type="protein sequence ID" value="VDP02813.1"/>
    <property type="molecule type" value="Genomic_DNA"/>
</dbReference>
<accession>A0A183IJY2</accession>
<dbReference type="OrthoDB" id="6147321at2759"/>